<keyword evidence="2" id="KW-1185">Reference proteome</keyword>
<gene>
    <name evidence="1" type="ORF">ACFOKJ_04775</name>
</gene>
<dbReference type="Proteomes" id="UP001595636">
    <property type="component" value="Unassembled WGS sequence"/>
</dbReference>
<proteinExistence type="predicted"/>
<dbReference type="RefSeq" id="WP_390276985.1">
    <property type="nucleotide sequence ID" value="NZ_JBHRYH010000011.1"/>
</dbReference>
<evidence type="ECO:0008006" key="3">
    <source>
        <dbReference type="Google" id="ProtNLM"/>
    </source>
</evidence>
<accession>A0ABV7TRU3</accession>
<name>A0ABV7TRU3_9NEIS</name>
<dbReference type="Gene3D" id="3.30.460.40">
    <property type="match status" value="1"/>
</dbReference>
<reference evidence="2" key="1">
    <citation type="journal article" date="2019" name="Int. J. Syst. Evol. Microbiol.">
        <title>The Global Catalogue of Microorganisms (GCM) 10K type strain sequencing project: providing services to taxonomists for standard genome sequencing and annotation.</title>
        <authorList>
            <consortium name="The Broad Institute Genomics Platform"/>
            <consortium name="The Broad Institute Genome Sequencing Center for Infectious Disease"/>
            <person name="Wu L."/>
            <person name="Ma J."/>
        </authorList>
    </citation>
    <scope>NUCLEOTIDE SEQUENCE [LARGE SCALE GENOMIC DNA]</scope>
    <source>
        <strain evidence="2">KCTC 42195</strain>
    </source>
</reference>
<dbReference type="EMBL" id="JBHRYH010000011">
    <property type="protein sequence ID" value="MFC3625460.1"/>
    <property type="molecule type" value="Genomic_DNA"/>
</dbReference>
<dbReference type="InterPro" id="IPR043519">
    <property type="entry name" value="NT_sf"/>
</dbReference>
<sequence length="180" mass="19854">MQTPITLARALAPRLAGLCWGIGGSTLLQQLELVEQPHDLDIITSAQDFAAVCAQLAAIGSAIPPPADPRYATRHAASFVMADGLQVDVLAELALRLDKGVFHWPFDAGAIREADGLPWCLPEDWALLYRLSGCDEQVEALDEWLNEHGVQHPQRLAANLFAGYPEQLLRPTLPWWPWDE</sequence>
<evidence type="ECO:0000313" key="2">
    <source>
        <dbReference type="Proteomes" id="UP001595636"/>
    </source>
</evidence>
<dbReference type="SUPFAM" id="SSF81301">
    <property type="entry name" value="Nucleotidyltransferase"/>
    <property type="match status" value="1"/>
</dbReference>
<organism evidence="1 2">
    <name type="scientific">Vogesella amnigena</name>
    <dbReference type="NCBI Taxonomy" id="1507449"/>
    <lineage>
        <taxon>Bacteria</taxon>
        <taxon>Pseudomonadati</taxon>
        <taxon>Pseudomonadota</taxon>
        <taxon>Betaproteobacteria</taxon>
        <taxon>Neisseriales</taxon>
        <taxon>Chromobacteriaceae</taxon>
        <taxon>Vogesella</taxon>
    </lineage>
</organism>
<comment type="caution">
    <text evidence="1">The sequence shown here is derived from an EMBL/GenBank/DDBJ whole genome shotgun (WGS) entry which is preliminary data.</text>
</comment>
<protein>
    <recommendedName>
        <fullName evidence="3">Nucleotidyltransferase family protein</fullName>
    </recommendedName>
</protein>
<evidence type="ECO:0000313" key="1">
    <source>
        <dbReference type="EMBL" id="MFC3625460.1"/>
    </source>
</evidence>